<evidence type="ECO:0000256" key="12">
    <source>
        <dbReference type="SAM" id="MobiDB-lite"/>
    </source>
</evidence>
<evidence type="ECO:0000256" key="3">
    <source>
        <dbReference type="ARBA" id="ARBA00009119"/>
    </source>
</evidence>
<evidence type="ECO:0000256" key="6">
    <source>
        <dbReference type="ARBA" id="ARBA00022723"/>
    </source>
</evidence>
<reference evidence="15" key="1">
    <citation type="journal article" date="2015" name="Nat. Plants">
        <title>Genome expansion of Arabis alpina linked with retrotransposition and reduced symmetric DNA methylation.</title>
        <authorList>
            <person name="Willing E.M."/>
            <person name="Rawat V."/>
            <person name="Mandakova T."/>
            <person name="Maumus F."/>
            <person name="James G.V."/>
            <person name="Nordstroem K.J."/>
            <person name="Becker C."/>
            <person name="Warthmann N."/>
            <person name="Chica C."/>
            <person name="Szarzynska B."/>
            <person name="Zytnicki M."/>
            <person name="Albani M.C."/>
            <person name="Kiefer C."/>
            <person name="Bergonzi S."/>
            <person name="Castaings L."/>
            <person name="Mateos J.L."/>
            <person name="Berns M.C."/>
            <person name="Bujdoso N."/>
            <person name="Piofczyk T."/>
            <person name="de Lorenzo L."/>
            <person name="Barrero-Sicilia C."/>
            <person name="Mateos I."/>
            <person name="Piednoel M."/>
            <person name="Hagmann J."/>
            <person name="Chen-Min-Tao R."/>
            <person name="Iglesias-Fernandez R."/>
            <person name="Schuster S.C."/>
            <person name="Alonso-Blanco C."/>
            <person name="Roudier F."/>
            <person name="Carbonero P."/>
            <person name="Paz-Ares J."/>
            <person name="Davis S.J."/>
            <person name="Pecinka A."/>
            <person name="Quesneville H."/>
            <person name="Colot V."/>
            <person name="Lysak M.A."/>
            <person name="Weigel D."/>
            <person name="Coupland G."/>
            <person name="Schneeberger K."/>
        </authorList>
    </citation>
    <scope>NUCLEOTIDE SEQUENCE [LARGE SCALE GENOMIC DNA]</scope>
    <source>
        <strain evidence="15">cv. Pajares</strain>
    </source>
</reference>
<evidence type="ECO:0000256" key="2">
    <source>
        <dbReference type="ARBA" id="ARBA00004906"/>
    </source>
</evidence>
<dbReference type="GO" id="GO:0016567">
    <property type="term" value="P:protein ubiquitination"/>
    <property type="evidence" value="ECO:0007669"/>
    <property type="project" value="UniProtKB-UniPathway"/>
</dbReference>
<evidence type="ECO:0000256" key="10">
    <source>
        <dbReference type="ARBA" id="ARBA00024004"/>
    </source>
</evidence>
<evidence type="ECO:0000256" key="8">
    <source>
        <dbReference type="ARBA" id="ARBA00022786"/>
    </source>
</evidence>
<dbReference type="InterPro" id="IPR049548">
    <property type="entry name" value="Sina-like_RING"/>
</dbReference>
<dbReference type="PANTHER" id="PTHR46632">
    <property type="entry name" value="E3 UBIQUITIN-PROTEIN LIGASE SINA-LIKE 4"/>
    <property type="match status" value="1"/>
</dbReference>
<keyword evidence="8" id="KW-0833">Ubl conjugation pathway</keyword>
<evidence type="ECO:0000256" key="11">
    <source>
        <dbReference type="PROSITE-ProRule" id="PRU00455"/>
    </source>
</evidence>
<dbReference type="eggNOG" id="KOG3002">
    <property type="taxonomic scope" value="Eukaryota"/>
</dbReference>
<protein>
    <recommendedName>
        <fullName evidence="4">RING-type E3 ubiquitin transferase</fullName>
        <ecNumber evidence="4">2.3.2.27</ecNumber>
    </recommendedName>
</protein>
<dbReference type="Gene3D" id="3.30.40.10">
    <property type="entry name" value="Zinc/RING finger domain, C3HC4 (zinc finger)"/>
    <property type="match status" value="1"/>
</dbReference>
<dbReference type="PROSITE" id="PS51081">
    <property type="entry name" value="ZF_SIAH"/>
    <property type="match status" value="1"/>
</dbReference>
<dbReference type="OMA" id="ARRMPDH"/>
<organism evidence="14 15">
    <name type="scientific">Arabis alpina</name>
    <name type="common">Alpine rock-cress</name>
    <dbReference type="NCBI Taxonomy" id="50452"/>
    <lineage>
        <taxon>Eukaryota</taxon>
        <taxon>Viridiplantae</taxon>
        <taxon>Streptophyta</taxon>
        <taxon>Embryophyta</taxon>
        <taxon>Tracheophyta</taxon>
        <taxon>Spermatophyta</taxon>
        <taxon>Magnoliopsida</taxon>
        <taxon>eudicotyledons</taxon>
        <taxon>Gunneridae</taxon>
        <taxon>Pentapetalae</taxon>
        <taxon>rosids</taxon>
        <taxon>malvids</taxon>
        <taxon>Brassicales</taxon>
        <taxon>Brassicaceae</taxon>
        <taxon>Arabideae</taxon>
        <taxon>Arabis</taxon>
    </lineage>
</organism>
<evidence type="ECO:0000256" key="9">
    <source>
        <dbReference type="ARBA" id="ARBA00022833"/>
    </source>
</evidence>
<evidence type="ECO:0000256" key="4">
    <source>
        <dbReference type="ARBA" id="ARBA00012483"/>
    </source>
</evidence>
<comment type="catalytic activity">
    <reaction evidence="1">
        <text>S-ubiquitinyl-[E2 ubiquitin-conjugating enzyme]-L-cysteine + [acceptor protein]-L-lysine = [E2 ubiquitin-conjugating enzyme]-L-cysteine + N(6)-ubiquitinyl-[acceptor protein]-L-lysine.</text>
        <dbReference type="EC" id="2.3.2.27"/>
    </reaction>
</comment>
<dbReference type="PANTHER" id="PTHR46632:SF23">
    <property type="entry name" value="RING-TYPE E3 UBIQUITIN TRANSFERASE"/>
    <property type="match status" value="1"/>
</dbReference>
<dbReference type="EC" id="2.3.2.27" evidence="4"/>
<comment type="function">
    <text evidence="10">E3 ubiquitin-protein ligase that mediates ubiquitination and subsequent proteasomal degradation of target proteins. E3 ubiquitin ligases accept ubiquitin from an E2 ubiquitin-conjugating enzyme in the form of a thioester and then directly transfers the ubiquitin to targeted substrates. It probably triggers the ubiquitin-mediated degradation of different substrates.</text>
</comment>
<dbReference type="InterPro" id="IPR013010">
    <property type="entry name" value="Znf_SIAH"/>
</dbReference>
<evidence type="ECO:0000256" key="1">
    <source>
        <dbReference type="ARBA" id="ARBA00000900"/>
    </source>
</evidence>
<dbReference type="OrthoDB" id="4788989at2759"/>
<dbReference type="Proteomes" id="UP000029120">
    <property type="component" value="Chromosome 5"/>
</dbReference>
<keyword evidence="9" id="KW-0862">Zinc</keyword>
<dbReference type="AlphaFoldDB" id="A0A087GY84"/>
<dbReference type="SUPFAM" id="SSF49599">
    <property type="entry name" value="TRAF domain-like"/>
    <property type="match status" value="1"/>
</dbReference>
<dbReference type="Gramene" id="KFK34836">
    <property type="protein sequence ID" value="KFK34836"/>
    <property type="gene ID" value="AALP_AA5G199400"/>
</dbReference>
<evidence type="ECO:0000259" key="13">
    <source>
        <dbReference type="PROSITE" id="PS51081"/>
    </source>
</evidence>
<evidence type="ECO:0000313" key="14">
    <source>
        <dbReference type="EMBL" id="KFK34836.1"/>
    </source>
</evidence>
<dbReference type="Pfam" id="PF21361">
    <property type="entry name" value="Sina_ZnF"/>
    <property type="match status" value="1"/>
</dbReference>
<keyword evidence="6" id="KW-0479">Metal-binding</keyword>
<name>A0A087GY84_ARAAL</name>
<proteinExistence type="inferred from homology"/>
<dbReference type="InterPro" id="IPR044286">
    <property type="entry name" value="SINL_plant"/>
</dbReference>
<dbReference type="GO" id="GO:0061630">
    <property type="term" value="F:ubiquitin protein ligase activity"/>
    <property type="evidence" value="ECO:0007669"/>
    <property type="project" value="UniProtKB-EC"/>
</dbReference>
<dbReference type="CDD" id="cd16571">
    <property type="entry name" value="RING-HC_SIAHs"/>
    <property type="match status" value="1"/>
</dbReference>
<dbReference type="InterPro" id="IPR013083">
    <property type="entry name" value="Znf_RING/FYVE/PHD"/>
</dbReference>
<accession>A0A087GY84</accession>
<dbReference type="EMBL" id="CM002873">
    <property type="protein sequence ID" value="KFK34836.1"/>
    <property type="molecule type" value="Genomic_DNA"/>
</dbReference>
<keyword evidence="7 11" id="KW-0863">Zinc-finger</keyword>
<evidence type="ECO:0000256" key="7">
    <source>
        <dbReference type="ARBA" id="ARBA00022771"/>
    </source>
</evidence>
<keyword evidence="5" id="KW-0808">Transferase</keyword>
<feature type="region of interest" description="Disordered" evidence="12">
    <location>
        <begin position="1"/>
        <end position="21"/>
    </location>
</feature>
<dbReference type="Pfam" id="PF21362">
    <property type="entry name" value="Sina_RING"/>
    <property type="match status" value="1"/>
</dbReference>
<evidence type="ECO:0000313" key="15">
    <source>
        <dbReference type="Proteomes" id="UP000029120"/>
    </source>
</evidence>
<feature type="domain" description="SIAH-type" evidence="13">
    <location>
        <begin position="85"/>
        <end position="143"/>
    </location>
</feature>
<dbReference type="GO" id="GO:0008270">
    <property type="term" value="F:zinc ion binding"/>
    <property type="evidence" value="ECO:0007669"/>
    <property type="project" value="UniProtKB-KW"/>
</dbReference>
<evidence type="ECO:0000256" key="5">
    <source>
        <dbReference type="ARBA" id="ARBA00022679"/>
    </source>
</evidence>
<keyword evidence="15" id="KW-1185">Reference proteome</keyword>
<sequence>MADSSGDGNGSSTKTSQKRQRTGMLTDLDVMDCSVCFDTLTIPIFQCDNGHMACSTCCEKLRKRCATCTYPTIIRNRGMERVLELLKVPCPNAEFGCSEEVIYDEKSAHFKQCTFAQCTCPFRSCGFTGSYKDVYEHSVAKHSGEGYGYRFSSLEKFECGKPLYLSLSGGERLVLKEQTKEGGELVVVDCFKSTDGEKFSVSCIAPKTPGIGEFTCILTANSCPECDLCFTSSVKRVCKVTDEPPQEHFMLVPLCMQHRGKIVMCINRKTSKDHEGASTSSA</sequence>
<gene>
    <name evidence="14" type="ordered locus">AALP_Aa5g199400</name>
</gene>
<comment type="pathway">
    <text evidence="2">Protein modification; protein ubiquitination.</text>
</comment>
<dbReference type="UniPathway" id="UPA00143"/>
<comment type="similarity">
    <text evidence="3">Belongs to the SINA (Seven in absentia) family.</text>
</comment>